<accession>A0A0C3BU76</accession>
<evidence type="ECO:0000313" key="2">
    <source>
        <dbReference type="Proteomes" id="UP000053424"/>
    </source>
</evidence>
<dbReference type="HOGENOM" id="CLU_1415414_0_0_1"/>
<name>A0A0C3BU76_HEBCY</name>
<evidence type="ECO:0000313" key="1">
    <source>
        <dbReference type="EMBL" id="KIM35599.1"/>
    </source>
</evidence>
<keyword evidence="2" id="KW-1185">Reference proteome</keyword>
<feature type="non-terminal residue" evidence="1">
    <location>
        <position position="1"/>
    </location>
</feature>
<proteinExistence type="predicted"/>
<sequence>YLKLLISKADKQMRKFEDALVRTLRILCIWLQAPTRTAASRSDDDDDDAEKGVELHPSVARLFAASYLPEVISAFLKNNNMRDWVAHGDTYIAILDTLRRMSDSQSLSDFLADPILQVERSPGLQKLVWDQGTLVYALDEEHVNLESEPLRDLVKQLEAYRRPLRLLLDKIQFEATVEKVNNLCDGISYLMLQQVVGCF</sequence>
<organism evidence="1 2">
    <name type="scientific">Hebeloma cylindrosporum</name>
    <dbReference type="NCBI Taxonomy" id="76867"/>
    <lineage>
        <taxon>Eukaryota</taxon>
        <taxon>Fungi</taxon>
        <taxon>Dikarya</taxon>
        <taxon>Basidiomycota</taxon>
        <taxon>Agaricomycotina</taxon>
        <taxon>Agaricomycetes</taxon>
        <taxon>Agaricomycetidae</taxon>
        <taxon>Agaricales</taxon>
        <taxon>Agaricineae</taxon>
        <taxon>Hymenogastraceae</taxon>
        <taxon>Hebeloma</taxon>
    </lineage>
</organism>
<reference evidence="1 2" key="1">
    <citation type="submission" date="2014-04" db="EMBL/GenBank/DDBJ databases">
        <authorList>
            <consortium name="DOE Joint Genome Institute"/>
            <person name="Kuo A."/>
            <person name="Gay G."/>
            <person name="Dore J."/>
            <person name="Kohler A."/>
            <person name="Nagy L.G."/>
            <person name="Floudas D."/>
            <person name="Copeland A."/>
            <person name="Barry K.W."/>
            <person name="Cichocki N."/>
            <person name="Veneault-Fourrey C."/>
            <person name="LaButti K."/>
            <person name="Lindquist E.A."/>
            <person name="Lipzen A."/>
            <person name="Lundell T."/>
            <person name="Morin E."/>
            <person name="Murat C."/>
            <person name="Sun H."/>
            <person name="Tunlid A."/>
            <person name="Henrissat B."/>
            <person name="Grigoriev I.V."/>
            <person name="Hibbett D.S."/>
            <person name="Martin F."/>
            <person name="Nordberg H.P."/>
            <person name="Cantor M.N."/>
            <person name="Hua S.X."/>
        </authorList>
    </citation>
    <scope>NUCLEOTIDE SEQUENCE [LARGE SCALE GENOMIC DNA]</scope>
    <source>
        <strain evidence="2">h7</strain>
    </source>
</reference>
<protein>
    <submittedName>
        <fullName evidence="1">Uncharacterized protein</fullName>
    </submittedName>
</protein>
<dbReference type="Proteomes" id="UP000053424">
    <property type="component" value="Unassembled WGS sequence"/>
</dbReference>
<reference evidence="2" key="2">
    <citation type="submission" date="2015-01" db="EMBL/GenBank/DDBJ databases">
        <title>Evolutionary Origins and Diversification of the Mycorrhizal Mutualists.</title>
        <authorList>
            <consortium name="DOE Joint Genome Institute"/>
            <consortium name="Mycorrhizal Genomics Consortium"/>
            <person name="Kohler A."/>
            <person name="Kuo A."/>
            <person name="Nagy L.G."/>
            <person name="Floudas D."/>
            <person name="Copeland A."/>
            <person name="Barry K.W."/>
            <person name="Cichocki N."/>
            <person name="Veneault-Fourrey C."/>
            <person name="LaButti K."/>
            <person name="Lindquist E.A."/>
            <person name="Lipzen A."/>
            <person name="Lundell T."/>
            <person name="Morin E."/>
            <person name="Murat C."/>
            <person name="Riley R."/>
            <person name="Ohm R."/>
            <person name="Sun H."/>
            <person name="Tunlid A."/>
            <person name="Henrissat B."/>
            <person name="Grigoriev I.V."/>
            <person name="Hibbett D.S."/>
            <person name="Martin F."/>
        </authorList>
    </citation>
    <scope>NUCLEOTIDE SEQUENCE [LARGE SCALE GENOMIC DNA]</scope>
    <source>
        <strain evidence="2">h7</strain>
    </source>
</reference>
<dbReference type="AlphaFoldDB" id="A0A0C3BU76"/>
<dbReference type="OrthoDB" id="47801at2759"/>
<dbReference type="EMBL" id="KN831817">
    <property type="protein sequence ID" value="KIM35599.1"/>
    <property type="molecule type" value="Genomic_DNA"/>
</dbReference>
<gene>
    <name evidence="1" type="ORF">M413DRAFT_79238</name>
</gene>